<dbReference type="SUPFAM" id="SSF51197">
    <property type="entry name" value="Clavaminate synthase-like"/>
    <property type="match status" value="1"/>
</dbReference>
<dbReference type="InterPro" id="IPR008775">
    <property type="entry name" value="Phytyl_CoA_dOase-like"/>
</dbReference>
<gene>
    <name evidence="1" type="ORF">SAMN04488518_12128</name>
</gene>
<evidence type="ECO:0000313" key="1">
    <source>
        <dbReference type="EMBL" id="SFL19954.1"/>
    </source>
</evidence>
<dbReference type="Gene3D" id="2.60.120.620">
    <property type="entry name" value="q2cbj1_9rhob like domain"/>
    <property type="match status" value="1"/>
</dbReference>
<keyword evidence="1" id="KW-0223">Dioxygenase</keyword>
<name>A0A1I4FQ44_9HYPH</name>
<organism evidence="1 2">
    <name type="scientific">Pseudovibrio ascidiaceicola</name>
    <dbReference type="NCBI Taxonomy" id="285279"/>
    <lineage>
        <taxon>Bacteria</taxon>
        <taxon>Pseudomonadati</taxon>
        <taxon>Pseudomonadota</taxon>
        <taxon>Alphaproteobacteria</taxon>
        <taxon>Hyphomicrobiales</taxon>
        <taxon>Stappiaceae</taxon>
        <taxon>Pseudovibrio</taxon>
    </lineage>
</organism>
<reference evidence="1 2" key="1">
    <citation type="submission" date="2016-10" db="EMBL/GenBank/DDBJ databases">
        <authorList>
            <person name="Varghese N."/>
            <person name="Submissions S."/>
        </authorList>
    </citation>
    <scope>NUCLEOTIDE SEQUENCE [LARGE SCALE GENOMIC DNA]</scope>
    <source>
        <strain evidence="1 2">DSM 16392</strain>
    </source>
</reference>
<dbReference type="Proteomes" id="UP000199598">
    <property type="component" value="Unassembled WGS sequence"/>
</dbReference>
<keyword evidence="1" id="KW-0560">Oxidoreductase</keyword>
<dbReference type="RefSeq" id="WP_093524075.1">
    <property type="nucleotide sequence ID" value="NZ_FOSK01000021.1"/>
</dbReference>
<evidence type="ECO:0000313" key="2">
    <source>
        <dbReference type="Proteomes" id="UP000199598"/>
    </source>
</evidence>
<dbReference type="GO" id="GO:0051213">
    <property type="term" value="F:dioxygenase activity"/>
    <property type="evidence" value="ECO:0007669"/>
    <property type="project" value="UniProtKB-KW"/>
</dbReference>
<sequence>MVSSKQIDGFYRQSACDLNEFKALVEQELSAETVPNATHVQSNIPIYSAASLRNMLEDTSKRRSSLSEWASVLQNTAGVLVIKGAAENIAAIDEATQIFESIISAERSSGNGGDHFAAAGANDRIWNSLQKLCLADPSVFARYFANPLIDAVCESWLGPNYQMTTQVNLVHPGGAAQQAHRDYHLGFQTAEVCEDYPAHVHHLSPYMTLQGAIAHCDMPLESGPTKLLPFSQKYLPGYVAWRRDDFREYFEANYVQLPLEKGDAVFFNPALFHAAGANTTTDIHRMVNLLQVSSAFGRAMESVDRSAMCSKVFPALKHLTEQGVLSGKHLDAAIASCGEGYSFPTNLDLDPPVGGLAPETQQMLLKRALNEGMAADVFTKELQKQSARRLP</sequence>
<dbReference type="EMBL" id="FOSK01000021">
    <property type="protein sequence ID" value="SFL19954.1"/>
    <property type="molecule type" value="Genomic_DNA"/>
</dbReference>
<accession>A0A1I4FQ44</accession>
<protein>
    <submittedName>
        <fullName evidence="1">Ectoine hydroxylase-related dioxygenase, phytanoyl-CoA dioxygenase (PhyH) family</fullName>
    </submittedName>
</protein>
<dbReference type="InterPro" id="IPR047128">
    <property type="entry name" value="PhyH"/>
</dbReference>
<proteinExistence type="predicted"/>
<dbReference type="Pfam" id="PF05721">
    <property type="entry name" value="PhyH"/>
    <property type="match status" value="1"/>
</dbReference>
<dbReference type="PANTHER" id="PTHR21308">
    <property type="entry name" value="PHYTANOYL-COA ALPHA-HYDROXYLASE"/>
    <property type="match status" value="1"/>
</dbReference>
<dbReference type="PANTHER" id="PTHR21308:SF8">
    <property type="entry name" value="PHYTANOYL-COA DIOXYGENASE FAMILY PROTEIN (AFU_ORTHOLOGUE AFUA_2G09620)"/>
    <property type="match status" value="1"/>
</dbReference>
<comment type="caution">
    <text evidence="1">The sequence shown here is derived from an EMBL/GenBank/DDBJ whole genome shotgun (WGS) entry which is preliminary data.</text>
</comment>
<keyword evidence="2" id="KW-1185">Reference proteome</keyword>